<dbReference type="SUPFAM" id="SSF52096">
    <property type="entry name" value="ClpP/crotonase"/>
    <property type="match status" value="1"/>
</dbReference>
<dbReference type="SUPFAM" id="SSF47027">
    <property type="entry name" value="Acyl-CoA binding protein"/>
    <property type="match status" value="1"/>
</dbReference>
<dbReference type="GO" id="GO:0005739">
    <property type="term" value="C:mitochondrion"/>
    <property type="evidence" value="ECO:0007669"/>
    <property type="project" value="TreeGrafter"/>
</dbReference>
<dbReference type="Proteomes" id="UP000663866">
    <property type="component" value="Unassembled WGS sequence"/>
</dbReference>
<dbReference type="EMBL" id="CAJNRG010000072">
    <property type="protein sequence ID" value="CAF1964595.1"/>
    <property type="molecule type" value="Genomic_DNA"/>
</dbReference>
<keyword evidence="17" id="KW-1185">Reference proteome</keyword>
<dbReference type="PANTHER" id="PTHR43684">
    <property type="match status" value="1"/>
</dbReference>
<feature type="compositionally biased region" description="Basic and acidic residues" evidence="4">
    <location>
        <begin position="123"/>
        <end position="137"/>
    </location>
</feature>
<evidence type="ECO:0000313" key="9">
    <source>
        <dbReference type="EMBL" id="CAF1964595.1"/>
    </source>
</evidence>
<evidence type="ECO:0000256" key="4">
    <source>
        <dbReference type="SAM" id="MobiDB-lite"/>
    </source>
</evidence>
<evidence type="ECO:0000313" key="17">
    <source>
        <dbReference type="Proteomes" id="UP000663866"/>
    </source>
</evidence>
<evidence type="ECO:0000256" key="3">
    <source>
        <dbReference type="ARBA" id="ARBA00023235"/>
    </source>
</evidence>
<dbReference type="EMBL" id="CAJOBH010001580">
    <property type="protein sequence ID" value="CAF3862700.1"/>
    <property type="molecule type" value="Genomic_DNA"/>
</dbReference>
<protein>
    <recommendedName>
        <fullName evidence="5">ACB domain-containing protein</fullName>
    </recommendedName>
</protein>
<proteinExistence type="predicted"/>
<evidence type="ECO:0000313" key="11">
    <source>
        <dbReference type="EMBL" id="CAF3862700.1"/>
    </source>
</evidence>
<dbReference type="GO" id="GO:0005777">
    <property type="term" value="C:peroxisome"/>
    <property type="evidence" value="ECO:0007669"/>
    <property type="project" value="UniProtKB-SubCell"/>
</dbReference>
<organism evidence="8 16">
    <name type="scientific">Rotaria magnacalcarata</name>
    <dbReference type="NCBI Taxonomy" id="392030"/>
    <lineage>
        <taxon>Eukaryota</taxon>
        <taxon>Metazoa</taxon>
        <taxon>Spiralia</taxon>
        <taxon>Gnathifera</taxon>
        <taxon>Rotifera</taxon>
        <taxon>Eurotatoria</taxon>
        <taxon>Bdelloidea</taxon>
        <taxon>Philodinida</taxon>
        <taxon>Philodinidae</taxon>
        <taxon>Rotaria</taxon>
    </lineage>
</organism>
<dbReference type="EMBL" id="CAJNOW010009588">
    <property type="protein sequence ID" value="CAF1567228.1"/>
    <property type="molecule type" value="Genomic_DNA"/>
</dbReference>
<dbReference type="InterPro" id="IPR001753">
    <property type="entry name" value="Enoyl-CoA_hydra/iso"/>
</dbReference>
<dbReference type="Proteomes" id="UP000663856">
    <property type="component" value="Unassembled WGS sequence"/>
</dbReference>
<dbReference type="InterPro" id="IPR014748">
    <property type="entry name" value="Enoyl-CoA_hydra_C"/>
</dbReference>
<dbReference type="Proteomes" id="UP000663834">
    <property type="component" value="Unassembled WGS sequence"/>
</dbReference>
<dbReference type="EMBL" id="CAJNRE010000165">
    <property type="protein sequence ID" value="CAF1923051.1"/>
    <property type="molecule type" value="Genomic_DNA"/>
</dbReference>
<dbReference type="Proteomes" id="UP000681720">
    <property type="component" value="Unassembled WGS sequence"/>
</dbReference>
<dbReference type="EMBL" id="CAJOBJ010002378">
    <property type="protein sequence ID" value="CAF3923222.1"/>
    <property type="molecule type" value="Genomic_DNA"/>
</dbReference>
<evidence type="ECO:0000313" key="14">
    <source>
        <dbReference type="EMBL" id="CAF4088921.1"/>
    </source>
</evidence>
<dbReference type="AlphaFoldDB" id="A0A816KMU3"/>
<gene>
    <name evidence="11" type="ORF">BYL167_LOCUS6474</name>
    <name evidence="6" type="ORF">CJN711_LOCUS570</name>
    <name evidence="13" type="ORF">GIL414_LOCUS7683</name>
    <name evidence="7" type="ORF">KQP761_LOCUS18852</name>
    <name evidence="8" type="ORF">MBJ925_LOCUS2566</name>
    <name evidence="14" type="ORF">OVN521_LOCUS20239</name>
    <name evidence="12" type="ORF">SMN809_LOCUS5963</name>
    <name evidence="15" type="ORF">UXM345_LOCUS25473</name>
    <name evidence="10" type="ORF">WKI299_LOCUS22038</name>
    <name evidence="9" type="ORF">XDN619_LOCUS1558</name>
</gene>
<dbReference type="Proteomes" id="UP000663855">
    <property type="component" value="Unassembled WGS sequence"/>
</dbReference>
<dbReference type="Proteomes" id="UP000663842">
    <property type="component" value="Unassembled WGS sequence"/>
</dbReference>
<dbReference type="EMBL" id="CAJOBI010001560">
    <property type="protein sequence ID" value="CAF3887912.1"/>
    <property type="molecule type" value="Genomic_DNA"/>
</dbReference>
<reference evidence="8" key="1">
    <citation type="submission" date="2021-02" db="EMBL/GenBank/DDBJ databases">
        <authorList>
            <person name="Nowell W R."/>
        </authorList>
    </citation>
    <scope>NUCLEOTIDE SEQUENCE</scope>
</reference>
<feature type="domain" description="ACB" evidence="5">
    <location>
        <begin position="27"/>
        <end position="112"/>
    </location>
</feature>
<dbReference type="Pfam" id="PF00378">
    <property type="entry name" value="ECH_1"/>
    <property type="match status" value="1"/>
</dbReference>
<dbReference type="Proteomes" id="UP000663824">
    <property type="component" value="Unassembled WGS sequence"/>
</dbReference>
<dbReference type="Proteomes" id="UP000676336">
    <property type="component" value="Unassembled WGS sequence"/>
</dbReference>
<comment type="subcellular location">
    <subcellularLocation>
        <location evidence="1">Peroxisome</location>
    </subcellularLocation>
</comment>
<dbReference type="Gene3D" id="3.90.226.10">
    <property type="entry name" value="2-enoyl-CoA Hydratase, Chain A, domain 1"/>
    <property type="match status" value="1"/>
</dbReference>
<dbReference type="EMBL" id="CAJNRF010009425">
    <property type="protein sequence ID" value="CAF2109758.1"/>
    <property type="molecule type" value="Genomic_DNA"/>
</dbReference>
<dbReference type="Gene3D" id="1.20.80.10">
    <property type="match status" value="1"/>
</dbReference>
<dbReference type="InterPro" id="IPR029045">
    <property type="entry name" value="ClpP/crotonase-like_dom_sf"/>
</dbReference>
<comment type="caution">
    <text evidence="8">The sequence shown here is derived from an EMBL/GenBank/DDBJ whole genome shotgun (WGS) entry which is preliminary data.</text>
</comment>
<keyword evidence="3" id="KW-0413">Isomerase</keyword>
<dbReference type="Proteomes" id="UP000663887">
    <property type="component" value="Unassembled WGS sequence"/>
</dbReference>
<evidence type="ECO:0000313" key="13">
    <source>
        <dbReference type="EMBL" id="CAF3923222.1"/>
    </source>
</evidence>
<name>A0A816KMU3_9BILA</name>
<evidence type="ECO:0000256" key="1">
    <source>
        <dbReference type="ARBA" id="ARBA00004275"/>
    </source>
</evidence>
<dbReference type="PRINTS" id="PR00689">
    <property type="entry name" value="ACOABINDINGP"/>
</dbReference>
<evidence type="ECO:0000313" key="12">
    <source>
        <dbReference type="EMBL" id="CAF3887912.1"/>
    </source>
</evidence>
<evidence type="ECO:0000256" key="2">
    <source>
        <dbReference type="ARBA" id="ARBA00023140"/>
    </source>
</evidence>
<feature type="compositionally biased region" description="Polar residues" evidence="4">
    <location>
        <begin position="111"/>
        <end position="122"/>
    </location>
</feature>
<dbReference type="InterPro" id="IPR014352">
    <property type="entry name" value="FERM/acyl-CoA-bd_prot_sf"/>
</dbReference>
<sequence>MKSSLSLFRSLKLNNFIVRYASNEVSLGTDFEKAKSRLESSSTQVDNETKLKLYGLYKQATQGICATTKPGLTDFIGRAKWTAWSSLGKMNQQDAQKQYIQVIEQLISSSTSNDKVDSNSVSKNEETKSEKDQSTTEHIELIKKSSLHWEIVLNRPEKYNAITRPMYERIIEILDQAGQDKELVLLTMIGKGKFYSAGTDLADFAKMATSTSNLKQSVELGQTMLEKFVGKYIDFPKILIGFINGPAVGISVSTLGLFDGVYASSGATFSLPFTRTAQSAEGCSSFIFPSLMGSLHAKDILLFDRKLTAEEAQQRGLVTRIIDEKFFLEEKDKICQQILSLPKGSLLTSKSLIQKWTKETLHRVNTHEVETLKQRWLTEEFVQAMMEFMRGRKKTKS</sequence>
<evidence type="ECO:0000313" key="8">
    <source>
        <dbReference type="EMBL" id="CAF1923051.1"/>
    </source>
</evidence>
<evidence type="ECO:0000259" key="5">
    <source>
        <dbReference type="PROSITE" id="PS51228"/>
    </source>
</evidence>
<dbReference type="Gene3D" id="1.10.12.10">
    <property type="entry name" value="Lyase 2-enoyl-coa Hydratase, Chain A, domain 2"/>
    <property type="match status" value="1"/>
</dbReference>
<accession>A0A816KMU3</accession>
<dbReference type="OrthoDB" id="409763at2759"/>
<evidence type="ECO:0000313" key="10">
    <source>
        <dbReference type="EMBL" id="CAF2109758.1"/>
    </source>
</evidence>
<dbReference type="PANTHER" id="PTHR43684:SF1">
    <property type="entry name" value="ENOYL-COA DELTA ISOMERASE 2"/>
    <property type="match status" value="1"/>
</dbReference>
<dbReference type="PROSITE" id="PS51228">
    <property type="entry name" value="ACB_2"/>
    <property type="match status" value="1"/>
</dbReference>
<dbReference type="EMBL" id="CAJOBF010004911">
    <property type="protein sequence ID" value="CAF4157201.1"/>
    <property type="molecule type" value="Genomic_DNA"/>
</dbReference>
<dbReference type="EMBL" id="CAJOBG010003963">
    <property type="protein sequence ID" value="CAF4088921.1"/>
    <property type="molecule type" value="Genomic_DNA"/>
</dbReference>
<evidence type="ECO:0000313" key="16">
    <source>
        <dbReference type="Proteomes" id="UP000663824"/>
    </source>
</evidence>
<dbReference type="Pfam" id="PF00887">
    <property type="entry name" value="ACBP"/>
    <property type="match status" value="1"/>
</dbReference>
<dbReference type="EMBL" id="CAJNOV010000043">
    <property type="protein sequence ID" value="CAF0964549.1"/>
    <property type="molecule type" value="Genomic_DNA"/>
</dbReference>
<dbReference type="GO" id="GO:0004165">
    <property type="term" value="F:delta(3)-delta(2)-enoyl-CoA isomerase activity"/>
    <property type="evidence" value="ECO:0007669"/>
    <property type="project" value="UniProtKB-ARBA"/>
</dbReference>
<keyword evidence="2" id="KW-0576">Peroxisome</keyword>
<evidence type="ECO:0000313" key="7">
    <source>
        <dbReference type="EMBL" id="CAF1567228.1"/>
    </source>
</evidence>
<feature type="region of interest" description="Disordered" evidence="4">
    <location>
        <begin position="111"/>
        <end position="137"/>
    </location>
</feature>
<dbReference type="InterPro" id="IPR051053">
    <property type="entry name" value="ECH/Chromodomain_protein"/>
</dbReference>
<dbReference type="InterPro" id="IPR035984">
    <property type="entry name" value="Acyl-CoA-binding_sf"/>
</dbReference>
<evidence type="ECO:0000313" key="6">
    <source>
        <dbReference type="EMBL" id="CAF0964549.1"/>
    </source>
</evidence>
<dbReference type="InterPro" id="IPR000582">
    <property type="entry name" value="Acyl-CoA-binding_protein"/>
</dbReference>
<dbReference type="Proteomes" id="UP000681967">
    <property type="component" value="Unassembled WGS sequence"/>
</dbReference>
<evidence type="ECO:0000313" key="15">
    <source>
        <dbReference type="EMBL" id="CAF4157201.1"/>
    </source>
</evidence>
<dbReference type="GO" id="GO:0000062">
    <property type="term" value="F:fatty-acyl-CoA binding"/>
    <property type="evidence" value="ECO:0007669"/>
    <property type="project" value="InterPro"/>
</dbReference>
<dbReference type="CDD" id="cd06558">
    <property type="entry name" value="crotonase-like"/>
    <property type="match status" value="1"/>
</dbReference>